<dbReference type="Proteomes" id="UP000030437">
    <property type="component" value="Unassembled WGS sequence"/>
</dbReference>
<name>A0A0A3IGW4_9BACI</name>
<evidence type="ECO:0000313" key="3">
    <source>
        <dbReference type="Proteomes" id="UP000030437"/>
    </source>
</evidence>
<sequence length="124" mass="14155">MSTKEKWNSTRTLTITESHLIFPMIWEGDLNIHSNVEVMQDSNFQHVILHGDTSLALAISLIEKELGKSIIYHSISSRYQSYVCLHDEVYTIYQINDDTLTFSLINQKETVIVHGQLTGIEGCI</sequence>
<accession>A0A0A3IGW4</accession>
<dbReference type="SUPFAM" id="SSF54637">
    <property type="entry name" value="Thioesterase/thiol ester dehydrase-isomerase"/>
    <property type="match status" value="1"/>
</dbReference>
<dbReference type="InterPro" id="IPR029069">
    <property type="entry name" value="HotDog_dom_sf"/>
</dbReference>
<dbReference type="OrthoDB" id="9801625at2"/>
<dbReference type="RefSeq" id="WP_036157134.1">
    <property type="nucleotide sequence ID" value="NZ_AVCX01000002.1"/>
</dbReference>
<dbReference type="Pfam" id="PF01575">
    <property type="entry name" value="MaoC_dehydratas"/>
    <property type="match status" value="1"/>
</dbReference>
<protein>
    <recommendedName>
        <fullName evidence="1">MaoC-like domain-containing protein</fullName>
    </recommendedName>
</protein>
<gene>
    <name evidence="2" type="ORF">CD32_17810</name>
</gene>
<dbReference type="STRING" id="1220589.CD32_17810"/>
<keyword evidence="3" id="KW-1185">Reference proteome</keyword>
<evidence type="ECO:0000313" key="2">
    <source>
        <dbReference type="EMBL" id="KGR82710.1"/>
    </source>
</evidence>
<comment type="caution">
    <text evidence="2">The sequence shown here is derived from an EMBL/GenBank/DDBJ whole genome shotgun (WGS) entry which is preliminary data.</text>
</comment>
<dbReference type="AlphaFoldDB" id="A0A0A3IGW4"/>
<proteinExistence type="predicted"/>
<reference evidence="2 3" key="1">
    <citation type="submission" date="2014-02" db="EMBL/GenBank/DDBJ databases">
        <title>Draft genome sequence of Lysinibacillus odysseyi NBRC 100172.</title>
        <authorList>
            <person name="Zhang F."/>
            <person name="Wang G."/>
            <person name="Zhang L."/>
        </authorList>
    </citation>
    <scope>NUCLEOTIDE SEQUENCE [LARGE SCALE GENOMIC DNA]</scope>
    <source>
        <strain evidence="2 3">NBRC 100172</strain>
    </source>
</reference>
<dbReference type="EMBL" id="JPVP01000059">
    <property type="protein sequence ID" value="KGR82710.1"/>
    <property type="molecule type" value="Genomic_DNA"/>
</dbReference>
<dbReference type="Gene3D" id="3.10.129.10">
    <property type="entry name" value="Hotdog Thioesterase"/>
    <property type="match status" value="1"/>
</dbReference>
<dbReference type="InterPro" id="IPR002539">
    <property type="entry name" value="MaoC-like_dom"/>
</dbReference>
<feature type="domain" description="MaoC-like" evidence="1">
    <location>
        <begin position="4"/>
        <end position="113"/>
    </location>
</feature>
<organism evidence="2 3">
    <name type="scientific">Lysinibacillus odysseyi 34hs-1 = NBRC 100172</name>
    <dbReference type="NCBI Taxonomy" id="1220589"/>
    <lineage>
        <taxon>Bacteria</taxon>
        <taxon>Bacillati</taxon>
        <taxon>Bacillota</taxon>
        <taxon>Bacilli</taxon>
        <taxon>Bacillales</taxon>
        <taxon>Bacillaceae</taxon>
        <taxon>Lysinibacillus</taxon>
    </lineage>
</organism>
<evidence type="ECO:0000259" key="1">
    <source>
        <dbReference type="Pfam" id="PF01575"/>
    </source>
</evidence>